<dbReference type="EMBL" id="KE163098">
    <property type="protein sequence ID" value="EPQ10848.1"/>
    <property type="molecule type" value="Genomic_DNA"/>
</dbReference>
<protein>
    <submittedName>
        <fullName evidence="2">Killer cell lectin-like receptor subfamily F member 1</fullName>
    </submittedName>
</protein>
<feature type="compositionally biased region" description="Basic and acidic residues" evidence="1">
    <location>
        <begin position="89"/>
        <end position="102"/>
    </location>
</feature>
<organism evidence="2 3">
    <name type="scientific">Myotis brandtii</name>
    <name type="common">Brandt's bat</name>
    <dbReference type="NCBI Taxonomy" id="109478"/>
    <lineage>
        <taxon>Eukaryota</taxon>
        <taxon>Metazoa</taxon>
        <taxon>Chordata</taxon>
        <taxon>Craniata</taxon>
        <taxon>Vertebrata</taxon>
        <taxon>Euteleostomi</taxon>
        <taxon>Mammalia</taxon>
        <taxon>Eutheria</taxon>
        <taxon>Laurasiatheria</taxon>
        <taxon>Chiroptera</taxon>
        <taxon>Yangochiroptera</taxon>
        <taxon>Vespertilionidae</taxon>
        <taxon>Myotis</taxon>
    </lineage>
</organism>
<keyword evidence="2" id="KW-0675">Receptor</keyword>
<evidence type="ECO:0000313" key="3">
    <source>
        <dbReference type="Proteomes" id="UP000052978"/>
    </source>
</evidence>
<dbReference type="AlphaFoldDB" id="S7PJA1"/>
<feature type="region of interest" description="Disordered" evidence="1">
    <location>
        <begin position="39"/>
        <end position="102"/>
    </location>
</feature>
<keyword evidence="2" id="KW-0430">Lectin</keyword>
<reference evidence="2 3" key="1">
    <citation type="journal article" date="2013" name="Nat. Commun.">
        <title>Genome analysis reveals insights into physiology and longevity of the Brandt's bat Myotis brandtii.</title>
        <authorList>
            <person name="Seim I."/>
            <person name="Fang X."/>
            <person name="Xiong Z."/>
            <person name="Lobanov A.V."/>
            <person name="Huang Z."/>
            <person name="Ma S."/>
            <person name="Feng Y."/>
            <person name="Turanov A.A."/>
            <person name="Zhu Y."/>
            <person name="Lenz T.L."/>
            <person name="Gerashchenko M.V."/>
            <person name="Fan D."/>
            <person name="Hee Yim S."/>
            <person name="Yao X."/>
            <person name="Jordan D."/>
            <person name="Xiong Y."/>
            <person name="Ma Y."/>
            <person name="Lyapunov A.N."/>
            <person name="Chen G."/>
            <person name="Kulakova O.I."/>
            <person name="Sun Y."/>
            <person name="Lee S.G."/>
            <person name="Bronson R.T."/>
            <person name="Moskalev A.A."/>
            <person name="Sunyaev S.R."/>
            <person name="Zhang G."/>
            <person name="Krogh A."/>
            <person name="Wang J."/>
            <person name="Gladyshev V.N."/>
        </authorList>
    </citation>
    <scope>NUCLEOTIDE SEQUENCE [LARGE SCALE GENOMIC DNA]</scope>
</reference>
<evidence type="ECO:0000313" key="2">
    <source>
        <dbReference type="EMBL" id="EPQ10848.1"/>
    </source>
</evidence>
<sequence length="102" mass="11267">MQDEERYMTLNVQLKKRRPSQTSQLKFKVSQGVLLKCPKGTNSSITQHDDIGNLNMKSDTRGNISTKDADHCASSATDRGDTEGSLPDEAEKLQEADIVGEK</sequence>
<evidence type="ECO:0000256" key="1">
    <source>
        <dbReference type="SAM" id="MobiDB-lite"/>
    </source>
</evidence>
<proteinExistence type="predicted"/>
<keyword evidence="3" id="KW-1185">Reference proteome</keyword>
<name>S7PJA1_MYOBR</name>
<accession>S7PJA1</accession>
<dbReference type="GO" id="GO:0030246">
    <property type="term" value="F:carbohydrate binding"/>
    <property type="evidence" value="ECO:0007669"/>
    <property type="project" value="UniProtKB-KW"/>
</dbReference>
<feature type="compositionally biased region" description="Polar residues" evidence="1">
    <location>
        <begin position="55"/>
        <end position="66"/>
    </location>
</feature>
<gene>
    <name evidence="2" type="ORF">D623_10004435</name>
</gene>
<dbReference type="Proteomes" id="UP000052978">
    <property type="component" value="Unassembled WGS sequence"/>
</dbReference>